<feature type="compositionally biased region" description="Basic and acidic residues" evidence="14">
    <location>
        <begin position="1405"/>
        <end position="1414"/>
    </location>
</feature>
<feature type="region of interest" description="Disordered" evidence="14">
    <location>
        <begin position="240"/>
        <end position="262"/>
    </location>
</feature>
<keyword evidence="7" id="KW-0969">Cilium</keyword>
<keyword evidence="3" id="KW-0963">Cytoplasm</keyword>
<keyword evidence="17" id="KW-1185">Reference proteome</keyword>
<dbReference type="PANTHER" id="PTHR23005">
    <property type="entry name" value="RETINITIS PIGMENTOSA 1 PROTEIN"/>
    <property type="match status" value="1"/>
</dbReference>
<dbReference type="GO" id="GO:0007601">
    <property type="term" value="P:visual perception"/>
    <property type="evidence" value="ECO:0007669"/>
    <property type="project" value="UniProtKB-KW"/>
</dbReference>
<sequence length="2104" mass="234320">MSETPSTSFSVIHETSPEGRVPHARHLSVPQPVVAKRISFYKSGDPQFGGVQVVVNPRSFKTFDALLDNLSGKVPLPFGVRNISTPRGMHSVTRLEELQDGQSYLCSHGRRVQPVDLWQSSRAADAHAANAHGPRRLVVFRNGDPRVGRVVAVSPRVTQSFEAFLRHLAEVLRCPVAKLYATDGRKVPSLQAVILSSGAIVAAGREPFKPGNYDIQKYLLPARLPGIAHRVHPEGNARLESRKTSIHVPSSPRSRVYTGSSHKMHNNNNDCYSDCSLAPENYLALEKNDSQNLLIEPSEDDIEKSVIFNQDGTMTVEMKVRFKIKEEETIRWTTTVSRADLSNNDEKCEASSSSGGTDDRSSGLKLEACSLSAELLPMMKNDNHEDNMVEEINTQMTDGRVATCSSASWENAAMDTNVIQVTQDQEKYRFYRPPTPGPRRVRQKKSVIGSVTLVAETEIQEKTIRQISYNEETEDEENKSEYHMFTHSSSKMSSVSNTPVLVQINNDEQMESSLERKKESRLLKSSAVSTGVLEITSQKTLEMPQNGMPQTISENSIVEEDTVDSVISDNKTSTKTFRRYDNTNDWFSPISADTTHSSGNNFGTDKTISEASTSVGSSTVTTRIDKLINEFAQCGVTKLPDNENLISLSIASKKKQQSQQMINTGYQDGEIIAKGIPSKSARMNTGGKIKIAQETIWQNSHSPPQGEVLCEEDLQARNIVIESNDFYAKSNLNSMISKNFHRNKLNTTQNPKVQGLLKKPKAKSRHLKKVSLERPTKREIGQGDKIFPQSQFKYCKNTFENQSLFHVFNFLEQTPRTFCGPQSQAEVASRYLRGLTKNSLVSKVTNSHITLKKHKKQKEKLKSGTIVRKQSNSLALLKKADFPEDIAHQSIQNYIQTWLQNINPFPALQPRKSAPVCKSERNLVSCNNNRFPGNNHTSSRKGNNFVMGSNKHITKNASLTADNLDKEVGKSLIAKGNGEELSRDVCENQVGSLNDAYLVSMHECGTLSESAIDDHNTKSQASLEKAGRGVSHASQKINLATEKQSVEAAIQVDCIGEDAQKDLIPALLLRQLQASVPSIQKTQNGVVQMPVSLSDVSFPSPAICNSSTKLLLAWLLVLNMKGIMSSFCQGDAHKSTSRSSEILALLEVLKHIAITEEADDLKAAVANLVESTTDCFGFNEKKQNMVPVGLSANYFTAPNQKVPKCTENEETQEISSLAGVSEDCVSEVTCSPCNTCTVGKIYFAEETCNPSDTFFPDDSCAMDQTFSRNKACFPGEVCSLTDAVSCVRKENHIHEAACPIDEACSPMKVCSTNGFLNSKENAYTDNLELIEELERVDEVQKDLNILADTGYKNSCNTLVSQENMSNLSHCDFFLNATEPEFGKKHSSLAQFQSCSLKDKNAYTSFDKEESRTSEEAGSITNSMTSNERNISELESFEELENQNTNIFNTKVNAGEQAAEESIQKEVEASKNLELIEASSRNIIEEERKNDVICETIGKSLVTPPSLVFCYDSKQNSEKEINEGKTKMRVKMMVKSMEIGSYSESSLDFKKCLKSPLTSDFSDYRQDSESEQPYETSSDVSNDSGEEIAQEKEYNVGFVKRTIEKLYGKAEIIRPSLFLGSAHRSQVCPHKSVEFHCAGKAGLYDSEGQSFGSFGHTSSSSPMLQEFQEEIQDKCDFNGGGANYNGGDTVEDSTKQNDHNRILGDVEEGVLIDKGKWFLKENHLLRVSFPENPGTCDSADTTSVDTLLDKSSEIPYSHFGNLAPGPTMAELSSSELEELTKPLEPKCHYFNMPHGSNSEPCNKDLLDVQNKICTMEKIPNQHTKEKDNHQPRRVCTSVTHTFTSAGNKVHPVSDNTVKNQPLPASGTVHGPLQEGDSLDKLYAVCGQHCPILTVIIQPVNEGGRGFAYRRDSDIENFLGFRLWMKIHPYLLQSCKNIVKDMDNKTSRRKVFIDDAIDEAFDWLYFSSTYDSMDKRGKDLEEKNNLKKFQGYLKKSFCVNFLHVALLVVGEVNSDTQDPSNQVNEIFKAVDENNNLLNNRFQSSRTNLNQVVRENLNYLFSFGMLGQTYLLHICQVETSLNSSRNTLEMLHIFEDENIFIWEDENQ</sequence>
<feature type="compositionally biased region" description="Polar residues" evidence="14">
    <location>
        <begin position="1418"/>
        <end position="1428"/>
    </location>
</feature>
<dbReference type="GO" id="GO:0035845">
    <property type="term" value="P:photoreceptor cell outer segment organization"/>
    <property type="evidence" value="ECO:0007669"/>
    <property type="project" value="Ensembl"/>
</dbReference>
<feature type="region of interest" description="Disordered" evidence="14">
    <location>
        <begin position="1"/>
        <end position="23"/>
    </location>
</feature>
<dbReference type="GO" id="GO:0071482">
    <property type="term" value="P:cellular response to light stimulus"/>
    <property type="evidence" value="ECO:0007669"/>
    <property type="project" value="Ensembl"/>
</dbReference>
<dbReference type="SMART" id="SM00537">
    <property type="entry name" value="DCX"/>
    <property type="match status" value="2"/>
</dbReference>
<dbReference type="STRING" id="9785.ENSLAFP00000017100"/>
<keyword evidence="6" id="KW-0970">Cilium biogenesis/degradation</keyword>
<comment type="subunit">
    <text evidence="13">Interacts (via the doublecortin domains) with microtubules. Interacts with RP1L1. Interacts with MAK.</text>
</comment>
<dbReference type="GO" id="GO:0001917">
    <property type="term" value="C:photoreceptor inner segment"/>
    <property type="evidence" value="ECO:0007669"/>
    <property type="project" value="Ensembl"/>
</dbReference>
<gene>
    <name evidence="16" type="primary">RP1</name>
</gene>
<dbReference type="GO" id="GO:0005930">
    <property type="term" value="C:axoneme"/>
    <property type="evidence" value="ECO:0007669"/>
    <property type="project" value="UniProtKB-SubCell"/>
</dbReference>
<dbReference type="FunFam" id="3.10.20.230:FF:000006">
    <property type="entry name" value="Oxygen-regulated protein 1"/>
    <property type="match status" value="1"/>
</dbReference>
<evidence type="ECO:0000256" key="6">
    <source>
        <dbReference type="ARBA" id="ARBA00022794"/>
    </source>
</evidence>
<dbReference type="GO" id="GO:0008017">
    <property type="term" value="F:microtubule binding"/>
    <property type="evidence" value="ECO:0007669"/>
    <property type="project" value="Ensembl"/>
</dbReference>
<evidence type="ECO:0000313" key="16">
    <source>
        <dbReference type="Ensembl" id="ENSLAFP00000017100.2"/>
    </source>
</evidence>
<dbReference type="GO" id="GO:0046548">
    <property type="term" value="P:retinal rod cell development"/>
    <property type="evidence" value="ECO:0007669"/>
    <property type="project" value="Ensembl"/>
</dbReference>
<dbReference type="GO" id="GO:0097542">
    <property type="term" value="C:ciliary tip"/>
    <property type="evidence" value="ECO:0007669"/>
    <property type="project" value="Ensembl"/>
</dbReference>
<dbReference type="eggNOG" id="KOG3757">
    <property type="taxonomic scope" value="Eukaryota"/>
</dbReference>
<dbReference type="FunCoup" id="G3TP35">
    <property type="interactions" value="2"/>
</dbReference>
<dbReference type="GO" id="GO:0046549">
    <property type="term" value="P:retinal cone cell development"/>
    <property type="evidence" value="ECO:0007669"/>
    <property type="project" value="Ensembl"/>
</dbReference>
<feature type="domain" description="Doublecortin" evidence="15">
    <location>
        <begin position="135"/>
        <end position="214"/>
    </location>
</feature>
<dbReference type="GO" id="GO:0035556">
    <property type="term" value="P:intracellular signal transduction"/>
    <property type="evidence" value="ECO:0007669"/>
    <property type="project" value="InterPro"/>
</dbReference>
<dbReference type="GO" id="GO:0045494">
    <property type="term" value="P:photoreceptor cell maintenance"/>
    <property type="evidence" value="ECO:0007669"/>
    <property type="project" value="Ensembl"/>
</dbReference>
<reference evidence="16 17" key="1">
    <citation type="submission" date="2009-06" db="EMBL/GenBank/DDBJ databases">
        <title>The Genome Sequence of Loxodonta africana (African elephant).</title>
        <authorList>
            <person name="Di Palma F."/>
            <person name="Heiman D."/>
            <person name="Young S."/>
            <person name="Johnson J."/>
            <person name="Lander E.S."/>
            <person name="Lindblad-Toh K."/>
        </authorList>
    </citation>
    <scope>NUCLEOTIDE SEQUENCE [LARGE SCALE GENOMIC DNA]</scope>
    <source>
        <strain evidence="16 17">Isolate ISIS603380</strain>
    </source>
</reference>
<dbReference type="HOGENOM" id="CLU_232270_0_0_1"/>
<dbReference type="eggNOG" id="KOG1181">
    <property type="taxonomic scope" value="Eukaryota"/>
</dbReference>
<dbReference type="InterPro" id="IPR003533">
    <property type="entry name" value="Doublecortin_dom"/>
</dbReference>
<keyword evidence="8" id="KW-0206">Cytoskeleton</keyword>
<dbReference type="InParanoid" id="G3TP35"/>
<dbReference type="Ensembl" id="ENSLAFT00000023063.2">
    <property type="protein sequence ID" value="ENSLAFP00000017100.2"/>
    <property type="gene ID" value="ENSLAFG00000022734.2"/>
</dbReference>
<dbReference type="GO" id="GO:0035082">
    <property type="term" value="P:axoneme assembly"/>
    <property type="evidence" value="ECO:0007669"/>
    <property type="project" value="Ensembl"/>
</dbReference>
<evidence type="ECO:0000256" key="7">
    <source>
        <dbReference type="ARBA" id="ARBA00023069"/>
    </source>
</evidence>
<keyword evidence="5" id="KW-0677">Repeat</keyword>
<dbReference type="Gene3D" id="3.10.20.230">
    <property type="entry name" value="Doublecortin domain"/>
    <property type="match status" value="2"/>
</dbReference>
<keyword evidence="4" id="KW-0716">Sensory transduction</keyword>
<dbReference type="PROSITE" id="PS50309">
    <property type="entry name" value="DC"/>
    <property type="match status" value="2"/>
</dbReference>
<feature type="compositionally biased region" description="Polar residues" evidence="14">
    <location>
        <begin position="1"/>
        <end position="10"/>
    </location>
</feature>
<feature type="domain" description="Doublecortin" evidence="15">
    <location>
        <begin position="36"/>
        <end position="118"/>
    </location>
</feature>
<protein>
    <recommendedName>
        <fullName evidence="12">Oxygen-regulated protein 1</fullName>
    </recommendedName>
</protein>
<reference evidence="16" key="3">
    <citation type="submission" date="2025-09" db="UniProtKB">
        <authorList>
            <consortium name="Ensembl"/>
        </authorList>
    </citation>
    <scope>IDENTIFICATION</scope>
    <source>
        <strain evidence="16">Isolate ISIS603380</strain>
    </source>
</reference>
<evidence type="ECO:0000256" key="11">
    <source>
        <dbReference type="ARBA" id="ARBA00043933"/>
    </source>
</evidence>
<evidence type="ECO:0000256" key="9">
    <source>
        <dbReference type="ARBA" id="ARBA00023273"/>
    </source>
</evidence>
<evidence type="ECO:0000256" key="13">
    <source>
        <dbReference type="ARBA" id="ARBA00046756"/>
    </source>
</evidence>
<keyword evidence="9" id="KW-0966">Cell projection</keyword>
<dbReference type="FunFam" id="3.10.20.230:FF:000007">
    <property type="entry name" value="Oxygen-regulated protein 1"/>
    <property type="match status" value="1"/>
</dbReference>
<feature type="region of interest" description="Disordered" evidence="14">
    <location>
        <begin position="1405"/>
        <end position="1428"/>
    </location>
</feature>
<keyword evidence="10" id="KW-0844">Vision</keyword>
<dbReference type="SUPFAM" id="SSF89837">
    <property type="entry name" value="Doublecortin (DC)"/>
    <property type="match status" value="2"/>
</dbReference>
<reference evidence="16" key="2">
    <citation type="submission" date="2025-08" db="UniProtKB">
        <authorList>
            <consortium name="Ensembl"/>
        </authorList>
    </citation>
    <scope>IDENTIFICATION</scope>
    <source>
        <strain evidence="16">Isolate ISIS603380</strain>
    </source>
</reference>
<evidence type="ECO:0000259" key="15">
    <source>
        <dbReference type="PROSITE" id="PS50309"/>
    </source>
</evidence>
<dbReference type="GO" id="GO:0005875">
    <property type="term" value="C:microtubule associated complex"/>
    <property type="evidence" value="ECO:0007669"/>
    <property type="project" value="Ensembl"/>
</dbReference>
<feature type="compositionally biased region" description="Polar residues" evidence="14">
    <location>
        <begin position="1570"/>
        <end position="1582"/>
    </location>
</feature>
<feature type="region of interest" description="Disordered" evidence="14">
    <location>
        <begin position="343"/>
        <end position="363"/>
    </location>
</feature>
<dbReference type="GeneTree" id="ENSGT00940000154242"/>
<evidence type="ECO:0000256" key="2">
    <source>
        <dbReference type="ARBA" id="ARBA00004504"/>
    </source>
</evidence>
<dbReference type="InterPro" id="IPR036572">
    <property type="entry name" value="Doublecortin_dom_sf"/>
</dbReference>
<dbReference type="OMA" id="WENAAMD"/>
<dbReference type="GO" id="GO:0032391">
    <property type="term" value="C:photoreceptor connecting cilium"/>
    <property type="evidence" value="ECO:0007669"/>
    <property type="project" value="Ensembl"/>
</dbReference>
<feature type="region of interest" description="Disordered" evidence="14">
    <location>
        <begin position="1561"/>
        <end position="1582"/>
    </location>
</feature>
<evidence type="ECO:0000256" key="14">
    <source>
        <dbReference type="SAM" id="MobiDB-lite"/>
    </source>
</evidence>
<evidence type="ECO:0000256" key="12">
    <source>
        <dbReference type="ARBA" id="ARBA00044186"/>
    </source>
</evidence>
<proteinExistence type="predicted"/>
<feature type="compositionally biased region" description="Polar residues" evidence="14">
    <location>
        <begin position="247"/>
        <end position="262"/>
    </location>
</feature>
<evidence type="ECO:0000256" key="10">
    <source>
        <dbReference type="ARBA" id="ARBA00023305"/>
    </source>
</evidence>
<accession>G3TP35</accession>
<evidence type="ECO:0000256" key="5">
    <source>
        <dbReference type="ARBA" id="ARBA00022737"/>
    </source>
</evidence>
<comment type="subcellular location">
    <subcellularLocation>
        <location evidence="2">Cell projection</location>
        <location evidence="2">Cilium</location>
        <location evidence="2">Photoreceptor outer segment</location>
    </subcellularLocation>
    <subcellularLocation>
        <location evidence="1">Cytoplasm</location>
        <location evidence="1">Cytoskeleton</location>
        <location evidence="1">Cilium axoneme</location>
    </subcellularLocation>
</comment>
<evidence type="ECO:0000256" key="8">
    <source>
        <dbReference type="ARBA" id="ARBA00023212"/>
    </source>
</evidence>
<evidence type="ECO:0000256" key="1">
    <source>
        <dbReference type="ARBA" id="ARBA00004430"/>
    </source>
</evidence>
<dbReference type="GO" id="GO:1902857">
    <property type="term" value="P:positive regulation of non-motile cilium assembly"/>
    <property type="evidence" value="ECO:0007669"/>
    <property type="project" value="Ensembl"/>
</dbReference>
<evidence type="ECO:0000313" key="17">
    <source>
        <dbReference type="Proteomes" id="UP000007646"/>
    </source>
</evidence>
<evidence type="ECO:0000256" key="3">
    <source>
        <dbReference type="ARBA" id="ARBA00022490"/>
    </source>
</evidence>
<name>G3TP35_LOXAF</name>
<dbReference type="GO" id="GO:0001750">
    <property type="term" value="C:photoreceptor outer segment"/>
    <property type="evidence" value="ECO:0007669"/>
    <property type="project" value="UniProtKB-SubCell"/>
</dbReference>
<organism evidence="16 17">
    <name type="scientific">Loxodonta africana</name>
    <name type="common">African elephant</name>
    <dbReference type="NCBI Taxonomy" id="9785"/>
    <lineage>
        <taxon>Eukaryota</taxon>
        <taxon>Metazoa</taxon>
        <taxon>Chordata</taxon>
        <taxon>Craniata</taxon>
        <taxon>Vertebrata</taxon>
        <taxon>Euteleostomi</taxon>
        <taxon>Mammalia</taxon>
        <taxon>Eutheria</taxon>
        <taxon>Afrotheria</taxon>
        <taxon>Proboscidea</taxon>
        <taxon>Elephantidae</taxon>
        <taxon>Loxodonta</taxon>
    </lineage>
</organism>
<evidence type="ECO:0000256" key="4">
    <source>
        <dbReference type="ARBA" id="ARBA00022606"/>
    </source>
</evidence>
<dbReference type="Proteomes" id="UP000007646">
    <property type="component" value="Unassembled WGS sequence"/>
</dbReference>
<dbReference type="Pfam" id="PF03607">
    <property type="entry name" value="DCX"/>
    <property type="match status" value="2"/>
</dbReference>
<comment type="function">
    <text evidence="11">Microtubule-associated protein regulating the stability and length of the microtubule-based axoneme of photoreceptors. Required for the differentiation of photoreceptor cells, it plays a role in the organization of the outer segment of rod and cone photoreceptors ensuring the correct orientation and higher-order stacking of outer segment disks along the photoreceptor axoneme.</text>
</comment>
<dbReference type="PANTHER" id="PTHR23005:SF4">
    <property type="entry name" value="OXYGEN-REGULATED PROTEIN 1"/>
    <property type="match status" value="1"/>
</dbReference>